<keyword evidence="3" id="KW-1185">Reference proteome</keyword>
<organism evidence="2 3">
    <name type="scientific">Bradyrhizobium campsiandrae</name>
    <dbReference type="NCBI Taxonomy" id="1729892"/>
    <lineage>
        <taxon>Bacteria</taxon>
        <taxon>Pseudomonadati</taxon>
        <taxon>Pseudomonadota</taxon>
        <taxon>Alphaproteobacteria</taxon>
        <taxon>Hyphomicrobiales</taxon>
        <taxon>Nitrobacteraceae</taxon>
        <taxon>Bradyrhizobium</taxon>
    </lineage>
</organism>
<feature type="transmembrane region" description="Helical" evidence="1">
    <location>
        <begin position="123"/>
        <end position="140"/>
    </location>
</feature>
<dbReference type="Proteomes" id="UP000639516">
    <property type="component" value="Unassembled WGS sequence"/>
</dbReference>
<evidence type="ECO:0000256" key="1">
    <source>
        <dbReference type="SAM" id="Phobius"/>
    </source>
</evidence>
<feature type="transmembrane region" description="Helical" evidence="1">
    <location>
        <begin position="61"/>
        <end position="83"/>
    </location>
</feature>
<evidence type="ECO:0008006" key="4">
    <source>
        <dbReference type="Google" id="ProtNLM"/>
    </source>
</evidence>
<evidence type="ECO:0000313" key="3">
    <source>
        <dbReference type="Proteomes" id="UP000639516"/>
    </source>
</evidence>
<evidence type="ECO:0000313" key="2">
    <source>
        <dbReference type="EMBL" id="MBC9978070.1"/>
    </source>
</evidence>
<gene>
    <name evidence="2" type="ORF">HA482_07530</name>
</gene>
<dbReference type="EMBL" id="JAATTO010000008">
    <property type="protein sequence ID" value="MBC9978070.1"/>
    <property type="molecule type" value="Genomic_DNA"/>
</dbReference>
<name>A0ABR7U273_9BRAD</name>
<protein>
    <recommendedName>
        <fullName evidence="4">DUF1772 domain-containing protein</fullName>
    </recommendedName>
</protein>
<proteinExistence type="predicted"/>
<keyword evidence="1" id="KW-1133">Transmembrane helix</keyword>
<feature type="transmembrane region" description="Helical" evidence="1">
    <location>
        <begin position="12"/>
        <end position="31"/>
    </location>
</feature>
<sequence>MRRMLGRWRLSSMLLAASGVLLVGVGIYFIFLRPALLPEDIRYMNLTPAELRSIGPRLTLWLINVFRVMGGYVTATGVLALTLAWTSFREHRSAAAAGAGIAGGLSIGLMSAVNFMIHSDFKWVLLAMALVWAASIASFVRESAVVPEQRPRP</sequence>
<dbReference type="RefSeq" id="WP_188107632.1">
    <property type="nucleotide sequence ID" value="NZ_JAANIH010000085.1"/>
</dbReference>
<keyword evidence="1" id="KW-0812">Transmembrane</keyword>
<reference evidence="2 3" key="1">
    <citation type="journal article" date="2020" name="Arch. Microbiol.">
        <title>Bradyrhizobium campsiandrae sp. nov., a nitrogen-fixing bacterial strain isolated from a native leguminous tree from the Amazon adapted to flooded conditions.</title>
        <authorList>
            <person name="Cabral Michel D."/>
            <person name="Martins da Costa E."/>
            <person name="Azarias Guimaraes A."/>
            <person name="Soares de Carvalho T."/>
            <person name="Santos de Castro Caputo P."/>
            <person name="Willems A."/>
            <person name="de Souza Moreira F.M."/>
        </authorList>
    </citation>
    <scope>NUCLEOTIDE SEQUENCE [LARGE SCALE GENOMIC DNA]</scope>
    <source>
        <strain evidence="3">INPA 384B</strain>
    </source>
</reference>
<keyword evidence="1" id="KW-0472">Membrane</keyword>
<feature type="transmembrane region" description="Helical" evidence="1">
    <location>
        <begin position="95"/>
        <end position="117"/>
    </location>
</feature>
<comment type="caution">
    <text evidence="2">The sequence shown here is derived from an EMBL/GenBank/DDBJ whole genome shotgun (WGS) entry which is preliminary data.</text>
</comment>
<accession>A0ABR7U273</accession>